<protein>
    <submittedName>
        <fullName evidence="3">Patatin</fullName>
    </submittedName>
</protein>
<evidence type="ECO:0000259" key="2">
    <source>
        <dbReference type="Pfam" id="PF01734"/>
    </source>
</evidence>
<dbReference type="EMBL" id="LGUT01000227">
    <property type="protein sequence ID" value="KOG91499.1"/>
    <property type="molecule type" value="Genomic_DNA"/>
</dbReference>
<proteinExistence type="predicted"/>
<dbReference type="InterPro" id="IPR016035">
    <property type="entry name" value="Acyl_Trfase/lysoPLipase"/>
</dbReference>
<dbReference type="SUPFAM" id="SSF52151">
    <property type="entry name" value="FabD/lysophospholipase-like"/>
    <property type="match status" value="1"/>
</dbReference>
<evidence type="ECO:0000313" key="3">
    <source>
        <dbReference type="EMBL" id="KOG91499.1"/>
    </source>
</evidence>
<accession>A0ABR5JDL0</accession>
<evidence type="ECO:0000256" key="1">
    <source>
        <dbReference type="ARBA" id="ARBA00023098"/>
    </source>
</evidence>
<dbReference type="Proteomes" id="UP000037020">
    <property type="component" value="Unassembled WGS sequence"/>
</dbReference>
<feature type="domain" description="PNPLA" evidence="2">
    <location>
        <begin position="6"/>
        <end position="74"/>
    </location>
</feature>
<gene>
    <name evidence="3" type="ORF">ADK38_02850</name>
</gene>
<sequence length="120" mass="12250">MADTALVLGGGGITGIGWESGMLAGLAAAGVDLTTAHTVIGTSAGSIVGAQLASGLLDLDALYERQLTDPKDEVAVRVGTALASRYVWGALRSRDARTFGARMGRMALAARTVPELSLIH</sequence>
<keyword evidence="4" id="KW-1185">Reference proteome</keyword>
<evidence type="ECO:0000313" key="4">
    <source>
        <dbReference type="Proteomes" id="UP000037020"/>
    </source>
</evidence>
<name>A0ABR5JDL0_9ACTN</name>
<organism evidence="3 4">
    <name type="scientific">Streptomyces varsoviensis</name>
    <dbReference type="NCBI Taxonomy" id="67373"/>
    <lineage>
        <taxon>Bacteria</taxon>
        <taxon>Bacillati</taxon>
        <taxon>Actinomycetota</taxon>
        <taxon>Actinomycetes</taxon>
        <taxon>Kitasatosporales</taxon>
        <taxon>Streptomycetaceae</taxon>
        <taxon>Streptomyces</taxon>
    </lineage>
</organism>
<keyword evidence="1" id="KW-0443">Lipid metabolism</keyword>
<dbReference type="InterPro" id="IPR002641">
    <property type="entry name" value="PNPLA_dom"/>
</dbReference>
<comment type="caution">
    <text evidence="3">The sequence shown here is derived from an EMBL/GenBank/DDBJ whole genome shotgun (WGS) entry which is preliminary data.</text>
</comment>
<dbReference type="Pfam" id="PF01734">
    <property type="entry name" value="Patatin"/>
    <property type="match status" value="1"/>
</dbReference>
<dbReference type="Gene3D" id="3.40.1090.10">
    <property type="entry name" value="Cytosolic phospholipase A2 catalytic domain"/>
    <property type="match status" value="1"/>
</dbReference>
<feature type="non-terminal residue" evidence="3">
    <location>
        <position position="120"/>
    </location>
</feature>
<reference evidence="3 4" key="1">
    <citation type="submission" date="2015-07" db="EMBL/GenBank/DDBJ databases">
        <authorList>
            <person name="Ju K.-S."/>
            <person name="Doroghazi J.R."/>
            <person name="Metcalf W.W."/>
        </authorList>
    </citation>
    <scope>NUCLEOTIDE SEQUENCE [LARGE SCALE GENOMIC DNA]</scope>
    <source>
        <strain evidence="3 4">NRRL B-3589</strain>
    </source>
</reference>